<dbReference type="GO" id="GO:0016052">
    <property type="term" value="P:carbohydrate catabolic process"/>
    <property type="evidence" value="ECO:0007669"/>
    <property type="project" value="TreeGrafter"/>
</dbReference>
<name>A0A1G7YLF7_9FLAO</name>
<feature type="active site" description="Proton donor/acceptor" evidence="7">
    <location>
        <position position="178"/>
    </location>
</feature>
<dbReference type="Gene3D" id="3.20.20.70">
    <property type="entry name" value="Aldolase class I"/>
    <property type="match status" value="1"/>
</dbReference>
<evidence type="ECO:0000256" key="3">
    <source>
        <dbReference type="ARBA" id="ARBA00023239"/>
    </source>
</evidence>
<dbReference type="PANTHER" id="PTHR10889">
    <property type="entry name" value="DEOXYRIBOSE-PHOSPHATE ALDOLASE"/>
    <property type="match status" value="1"/>
</dbReference>
<keyword evidence="9" id="KW-1185">Reference proteome</keyword>
<keyword evidence="4 7" id="KW-0704">Schiff base</keyword>
<evidence type="ECO:0000256" key="2">
    <source>
        <dbReference type="ARBA" id="ARBA00022490"/>
    </source>
</evidence>
<comment type="subcellular location">
    <subcellularLocation>
        <location evidence="7">Cytoplasm</location>
    </subcellularLocation>
</comment>
<dbReference type="GO" id="GO:0005737">
    <property type="term" value="C:cytoplasm"/>
    <property type="evidence" value="ECO:0007669"/>
    <property type="project" value="UniProtKB-SubCell"/>
</dbReference>
<dbReference type="FunFam" id="3.20.20.70:FF:000044">
    <property type="entry name" value="Deoxyribose-phosphate aldolase"/>
    <property type="match status" value="1"/>
</dbReference>
<dbReference type="SMART" id="SM01133">
    <property type="entry name" value="DeoC"/>
    <property type="match status" value="1"/>
</dbReference>
<dbReference type="PANTHER" id="PTHR10889:SF1">
    <property type="entry name" value="DEOXYRIBOSE-PHOSPHATE ALDOLASE"/>
    <property type="match status" value="1"/>
</dbReference>
<keyword evidence="3 7" id="KW-0456">Lyase</keyword>
<dbReference type="UniPathway" id="UPA00002">
    <property type="reaction ID" value="UER00468"/>
</dbReference>
<dbReference type="InterPro" id="IPR028581">
    <property type="entry name" value="DeoC_typeI"/>
</dbReference>
<dbReference type="OrthoDB" id="9778711at2"/>
<evidence type="ECO:0000313" key="9">
    <source>
        <dbReference type="Proteomes" id="UP000199296"/>
    </source>
</evidence>
<gene>
    <name evidence="7" type="primary">deoC</name>
    <name evidence="8" type="ORF">SAMN04488027_11318</name>
</gene>
<dbReference type="NCBIfam" id="TIGR00126">
    <property type="entry name" value="deoC"/>
    <property type="match status" value="1"/>
</dbReference>
<evidence type="ECO:0000256" key="5">
    <source>
        <dbReference type="ARBA" id="ARBA00048791"/>
    </source>
</evidence>
<feature type="active site" description="Schiff-base intermediate with acetaldehyde" evidence="7">
    <location>
        <position position="149"/>
    </location>
</feature>
<comment type="function">
    <text evidence="6 7">Catalyzes a reversible aldol reaction between acetaldehyde and D-glyceraldehyde 3-phosphate to generate 2-deoxy-D-ribose 5-phosphate.</text>
</comment>
<dbReference type="EC" id="4.1.2.4" evidence="7"/>
<comment type="pathway">
    <text evidence="7">Carbohydrate degradation; 2-deoxy-D-ribose 1-phosphate degradation; D-glyceraldehyde 3-phosphate and acetaldehyde from 2-deoxy-alpha-D-ribose 1-phosphate: step 2/2.</text>
</comment>
<protein>
    <recommendedName>
        <fullName evidence="7">Deoxyribose-phosphate aldolase</fullName>
        <shortName evidence="7">DERA</shortName>
        <ecNumber evidence="7">4.1.2.4</ecNumber>
    </recommendedName>
    <alternativeName>
        <fullName evidence="7">2-deoxy-D-ribose 5-phosphate aldolase</fullName>
    </alternativeName>
    <alternativeName>
        <fullName evidence="7">Phosphodeoxyriboaldolase</fullName>
        <shortName evidence="7">Deoxyriboaldolase</shortName>
    </alternativeName>
</protein>
<dbReference type="InterPro" id="IPR013785">
    <property type="entry name" value="Aldolase_TIM"/>
</dbReference>
<dbReference type="InterPro" id="IPR011343">
    <property type="entry name" value="DeoC"/>
</dbReference>
<evidence type="ECO:0000256" key="6">
    <source>
        <dbReference type="ARBA" id="ARBA00056337"/>
    </source>
</evidence>
<dbReference type="GO" id="GO:0004139">
    <property type="term" value="F:deoxyribose-phosphate aldolase activity"/>
    <property type="evidence" value="ECO:0007669"/>
    <property type="project" value="UniProtKB-UniRule"/>
</dbReference>
<evidence type="ECO:0000256" key="7">
    <source>
        <dbReference type="HAMAP-Rule" id="MF_00114"/>
    </source>
</evidence>
<dbReference type="InterPro" id="IPR002915">
    <property type="entry name" value="DeoC/FbaB/LacD_aldolase"/>
</dbReference>
<accession>A0A1G7YLF7</accession>
<keyword evidence="2 7" id="KW-0963">Cytoplasm</keyword>
<dbReference type="SUPFAM" id="SSF51569">
    <property type="entry name" value="Aldolase"/>
    <property type="match status" value="1"/>
</dbReference>
<dbReference type="GO" id="GO:0009264">
    <property type="term" value="P:deoxyribonucleotide catabolic process"/>
    <property type="evidence" value="ECO:0007669"/>
    <property type="project" value="UniProtKB-UniRule"/>
</dbReference>
<organism evidence="8 9">
    <name type="scientific">Psychroflexus sediminis</name>
    <dbReference type="NCBI Taxonomy" id="470826"/>
    <lineage>
        <taxon>Bacteria</taxon>
        <taxon>Pseudomonadati</taxon>
        <taxon>Bacteroidota</taxon>
        <taxon>Flavobacteriia</taxon>
        <taxon>Flavobacteriales</taxon>
        <taxon>Flavobacteriaceae</taxon>
        <taxon>Psychroflexus</taxon>
    </lineage>
</organism>
<comment type="catalytic activity">
    <reaction evidence="5 7">
        <text>2-deoxy-D-ribose 5-phosphate = D-glyceraldehyde 3-phosphate + acetaldehyde</text>
        <dbReference type="Rhea" id="RHEA:12821"/>
        <dbReference type="ChEBI" id="CHEBI:15343"/>
        <dbReference type="ChEBI" id="CHEBI:59776"/>
        <dbReference type="ChEBI" id="CHEBI:62877"/>
        <dbReference type="EC" id="4.1.2.4"/>
    </reaction>
</comment>
<feature type="active site" description="Proton donor/acceptor" evidence="7">
    <location>
        <position position="87"/>
    </location>
</feature>
<evidence type="ECO:0000313" key="8">
    <source>
        <dbReference type="EMBL" id="SDG97234.1"/>
    </source>
</evidence>
<dbReference type="GO" id="GO:0006018">
    <property type="term" value="P:2-deoxyribose 1-phosphate catabolic process"/>
    <property type="evidence" value="ECO:0007669"/>
    <property type="project" value="UniProtKB-UniRule"/>
</dbReference>
<sequence length="218" mass="23096">MNTYIDHTLLTADTTLKQIHNLCEEAIAYKFATVCINSSYVESAAEILKDSDVKVCTVVGFPLGASSTKAKVEEAQQAIADGASEIDMVIHQGKLKAKDYDYIKADISAVKNAIGSHTLKVILEICNLNDEEIAKASKIADTAGADFVKTSTGFGSHGATLEAIRIMKANISNHVQIKASGGIRDAKTAQQYIELGVTRIGASAGIAIVEGTSPDSTY</sequence>
<dbReference type="EMBL" id="FNCW01000013">
    <property type="protein sequence ID" value="SDG97234.1"/>
    <property type="molecule type" value="Genomic_DNA"/>
</dbReference>
<dbReference type="HAMAP" id="MF_00114">
    <property type="entry name" value="DeoC_type1"/>
    <property type="match status" value="1"/>
</dbReference>
<dbReference type="Proteomes" id="UP000199296">
    <property type="component" value="Unassembled WGS sequence"/>
</dbReference>
<dbReference type="RefSeq" id="WP_093369074.1">
    <property type="nucleotide sequence ID" value="NZ_FNCW01000013.1"/>
</dbReference>
<dbReference type="CDD" id="cd00959">
    <property type="entry name" value="DeoC"/>
    <property type="match status" value="1"/>
</dbReference>
<dbReference type="PIRSF" id="PIRSF001357">
    <property type="entry name" value="DeoC"/>
    <property type="match status" value="1"/>
</dbReference>
<evidence type="ECO:0000256" key="4">
    <source>
        <dbReference type="ARBA" id="ARBA00023270"/>
    </source>
</evidence>
<dbReference type="Pfam" id="PF01791">
    <property type="entry name" value="DeoC"/>
    <property type="match status" value="1"/>
</dbReference>
<evidence type="ECO:0000256" key="1">
    <source>
        <dbReference type="ARBA" id="ARBA00010936"/>
    </source>
</evidence>
<dbReference type="STRING" id="470826.SAMN04488027_11318"/>
<dbReference type="AlphaFoldDB" id="A0A1G7YLF7"/>
<reference evidence="8 9" key="1">
    <citation type="submission" date="2016-10" db="EMBL/GenBank/DDBJ databases">
        <authorList>
            <person name="de Groot N.N."/>
        </authorList>
    </citation>
    <scope>NUCLEOTIDE SEQUENCE [LARGE SCALE GENOMIC DNA]</scope>
    <source>
        <strain evidence="8 9">DSM 19803</strain>
    </source>
</reference>
<proteinExistence type="inferred from homology"/>
<comment type="similarity">
    <text evidence="1 7">Belongs to the DeoC/FbaB aldolase family. DeoC type 1 subfamily.</text>
</comment>